<accession>A0ABT6Z9K4</accession>
<dbReference type="EC" id="3.4.15.6" evidence="5"/>
<dbReference type="Gene3D" id="3.40.50.880">
    <property type="match status" value="1"/>
</dbReference>
<dbReference type="Pfam" id="PF03575">
    <property type="entry name" value="Peptidase_S51"/>
    <property type="match status" value="1"/>
</dbReference>
<gene>
    <name evidence="5" type="ORF">QM481_24015</name>
</gene>
<dbReference type="GO" id="GO:0008241">
    <property type="term" value="F:peptidyl-dipeptidase activity"/>
    <property type="evidence" value="ECO:0007669"/>
    <property type="project" value="UniProtKB-EC"/>
</dbReference>
<organism evidence="5 6">
    <name type="scientific">Flectobacillus rivi</name>
    <dbReference type="NCBI Taxonomy" id="2984209"/>
    <lineage>
        <taxon>Bacteria</taxon>
        <taxon>Pseudomonadati</taxon>
        <taxon>Bacteroidota</taxon>
        <taxon>Cytophagia</taxon>
        <taxon>Cytophagales</taxon>
        <taxon>Flectobacillaceae</taxon>
        <taxon>Flectobacillus</taxon>
    </lineage>
</organism>
<keyword evidence="3 5" id="KW-0378">Hydrolase</keyword>
<evidence type="ECO:0000256" key="4">
    <source>
        <dbReference type="ARBA" id="ARBA00022825"/>
    </source>
</evidence>
<evidence type="ECO:0000256" key="3">
    <source>
        <dbReference type="ARBA" id="ARBA00022801"/>
    </source>
</evidence>
<evidence type="ECO:0000313" key="6">
    <source>
        <dbReference type="Proteomes" id="UP001225761"/>
    </source>
</evidence>
<dbReference type="InterPro" id="IPR005320">
    <property type="entry name" value="Peptidase_S51"/>
</dbReference>
<name>A0ABT6Z9K4_9BACT</name>
<evidence type="ECO:0000256" key="1">
    <source>
        <dbReference type="ARBA" id="ARBA00006534"/>
    </source>
</evidence>
<comment type="caution">
    <text evidence="5">The sequence shown here is derived from an EMBL/GenBank/DDBJ whole genome shotgun (WGS) entry which is preliminary data.</text>
</comment>
<dbReference type="CDD" id="cd03145">
    <property type="entry name" value="GAT1_cyanophycinase"/>
    <property type="match status" value="1"/>
</dbReference>
<comment type="similarity">
    <text evidence="1">Belongs to the peptidase S51 family.</text>
</comment>
<dbReference type="Proteomes" id="UP001225761">
    <property type="component" value="Unassembled WGS sequence"/>
</dbReference>
<keyword evidence="2" id="KW-0645">Protease</keyword>
<keyword evidence="6" id="KW-1185">Reference proteome</keyword>
<dbReference type="GO" id="GO:0004180">
    <property type="term" value="F:carboxypeptidase activity"/>
    <property type="evidence" value="ECO:0007669"/>
    <property type="project" value="UniProtKB-KW"/>
</dbReference>
<evidence type="ECO:0000313" key="5">
    <source>
        <dbReference type="EMBL" id="MDI9877630.1"/>
    </source>
</evidence>
<dbReference type="EMBL" id="JASHIE010000023">
    <property type="protein sequence ID" value="MDI9877630.1"/>
    <property type="molecule type" value="Genomic_DNA"/>
</dbReference>
<keyword evidence="4" id="KW-0720">Serine protease</keyword>
<sequence length="287" mass="31001">MKKAVIILVSLILLFINEAFSQNISSTIGPDKGALVIVGGGKVPAEIWAKFIELAGGETANIVVIPTALGDSAIQASKGVFPEKDLLEKFGVGKVTILHTTNPQEANTEAFIKPIKAATGVWFVRGRQWRLADSYLNTLTHKELLKVLDRNGVIGGTSAGATIQGSFLLRGDTKVNTILEGDHTKGLDFIHQVAIDQHILPRNRQFDLIPVIKKHPELLGIGIDESTAIVVKKNQFEVIGNSVVAIYDIANIQGNTNNPSNESGNGGAFFFVSKGQKFDLKNRKIVK</sequence>
<keyword evidence="5" id="KW-0121">Carboxypeptidase</keyword>
<reference evidence="5 6" key="1">
    <citation type="submission" date="2023-05" db="EMBL/GenBank/DDBJ databases">
        <title>Novel species of genus Flectobacillus isolated from stream in China.</title>
        <authorList>
            <person name="Lu H."/>
        </authorList>
    </citation>
    <scope>NUCLEOTIDE SEQUENCE [LARGE SCALE GENOMIC DNA]</scope>
    <source>
        <strain evidence="5 6">LFS242W</strain>
    </source>
</reference>
<dbReference type="InterPro" id="IPR029062">
    <property type="entry name" value="Class_I_gatase-like"/>
</dbReference>
<protein>
    <submittedName>
        <fullName evidence="5">Cyanophycinase</fullName>
        <ecNumber evidence="5">3.4.15.6</ecNumber>
    </submittedName>
</protein>
<dbReference type="PANTHER" id="PTHR36175">
    <property type="entry name" value="CYANOPHYCINASE"/>
    <property type="match status" value="1"/>
</dbReference>
<dbReference type="PANTHER" id="PTHR36175:SF1">
    <property type="entry name" value="CYANOPHYCINASE"/>
    <property type="match status" value="1"/>
</dbReference>
<proteinExistence type="inferred from homology"/>
<dbReference type="SUPFAM" id="SSF52317">
    <property type="entry name" value="Class I glutamine amidotransferase-like"/>
    <property type="match status" value="1"/>
</dbReference>
<evidence type="ECO:0000256" key="2">
    <source>
        <dbReference type="ARBA" id="ARBA00022670"/>
    </source>
</evidence>
<dbReference type="RefSeq" id="WP_283383665.1">
    <property type="nucleotide sequence ID" value="NZ_JASHIE010000023.1"/>
</dbReference>